<evidence type="ECO:0000313" key="1">
    <source>
        <dbReference type="EMBL" id="EKC40508.1"/>
    </source>
</evidence>
<protein>
    <submittedName>
        <fullName evidence="1">Uncharacterized protein</fullName>
    </submittedName>
</protein>
<name>K1R425_MAGGI</name>
<dbReference type="AlphaFoldDB" id="K1R425"/>
<proteinExistence type="predicted"/>
<dbReference type="EMBL" id="JH819154">
    <property type="protein sequence ID" value="EKC40508.1"/>
    <property type="molecule type" value="Genomic_DNA"/>
</dbReference>
<gene>
    <name evidence="1" type="ORF">CGI_10022947</name>
</gene>
<dbReference type="InParanoid" id="K1R425"/>
<dbReference type="HOGENOM" id="CLU_2690235_0_0_1"/>
<sequence length="74" mass="8568">MATPFFSNFCFQSKIERTLVLGHEKGMHAYAGHGNTSRSYSGFDQHDLLRLIKRELINASRYWRRNGKSGYSLI</sequence>
<reference evidence="1" key="1">
    <citation type="journal article" date="2012" name="Nature">
        <title>The oyster genome reveals stress adaptation and complexity of shell formation.</title>
        <authorList>
            <person name="Zhang G."/>
            <person name="Fang X."/>
            <person name="Guo X."/>
            <person name="Li L."/>
            <person name="Luo R."/>
            <person name="Xu F."/>
            <person name="Yang P."/>
            <person name="Zhang L."/>
            <person name="Wang X."/>
            <person name="Qi H."/>
            <person name="Xiong Z."/>
            <person name="Que H."/>
            <person name="Xie Y."/>
            <person name="Holland P.W."/>
            <person name="Paps J."/>
            <person name="Zhu Y."/>
            <person name="Wu F."/>
            <person name="Chen Y."/>
            <person name="Wang J."/>
            <person name="Peng C."/>
            <person name="Meng J."/>
            <person name="Yang L."/>
            <person name="Liu J."/>
            <person name="Wen B."/>
            <person name="Zhang N."/>
            <person name="Huang Z."/>
            <person name="Zhu Q."/>
            <person name="Feng Y."/>
            <person name="Mount A."/>
            <person name="Hedgecock D."/>
            <person name="Xu Z."/>
            <person name="Liu Y."/>
            <person name="Domazet-Loso T."/>
            <person name="Du Y."/>
            <person name="Sun X."/>
            <person name="Zhang S."/>
            <person name="Liu B."/>
            <person name="Cheng P."/>
            <person name="Jiang X."/>
            <person name="Li J."/>
            <person name="Fan D."/>
            <person name="Wang W."/>
            <person name="Fu W."/>
            <person name="Wang T."/>
            <person name="Wang B."/>
            <person name="Zhang J."/>
            <person name="Peng Z."/>
            <person name="Li Y."/>
            <person name="Li N."/>
            <person name="Wang J."/>
            <person name="Chen M."/>
            <person name="He Y."/>
            <person name="Tan F."/>
            <person name="Song X."/>
            <person name="Zheng Q."/>
            <person name="Huang R."/>
            <person name="Yang H."/>
            <person name="Du X."/>
            <person name="Chen L."/>
            <person name="Yang M."/>
            <person name="Gaffney P.M."/>
            <person name="Wang S."/>
            <person name="Luo L."/>
            <person name="She Z."/>
            <person name="Ming Y."/>
            <person name="Huang W."/>
            <person name="Zhang S."/>
            <person name="Huang B."/>
            <person name="Zhang Y."/>
            <person name="Qu T."/>
            <person name="Ni P."/>
            <person name="Miao G."/>
            <person name="Wang J."/>
            <person name="Wang Q."/>
            <person name="Steinberg C.E."/>
            <person name="Wang H."/>
            <person name="Li N."/>
            <person name="Qian L."/>
            <person name="Zhang G."/>
            <person name="Li Y."/>
            <person name="Yang H."/>
            <person name="Liu X."/>
            <person name="Wang J."/>
            <person name="Yin Y."/>
            <person name="Wang J."/>
        </authorList>
    </citation>
    <scope>NUCLEOTIDE SEQUENCE [LARGE SCALE GENOMIC DNA]</scope>
    <source>
        <strain evidence="1">05x7-T-G4-1.051#20</strain>
    </source>
</reference>
<accession>K1R425</accession>
<organism evidence="1">
    <name type="scientific">Magallana gigas</name>
    <name type="common">Pacific oyster</name>
    <name type="synonym">Crassostrea gigas</name>
    <dbReference type="NCBI Taxonomy" id="29159"/>
    <lineage>
        <taxon>Eukaryota</taxon>
        <taxon>Metazoa</taxon>
        <taxon>Spiralia</taxon>
        <taxon>Lophotrochozoa</taxon>
        <taxon>Mollusca</taxon>
        <taxon>Bivalvia</taxon>
        <taxon>Autobranchia</taxon>
        <taxon>Pteriomorphia</taxon>
        <taxon>Ostreida</taxon>
        <taxon>Ostreoidea</taxon>
        <taxon>Ostreidae</taxon>
        <taxon>Magallana</taxon>
    </lineage>
</organism>